<accession>A0A418W6A9</accession>
<sequence>MNKVEMAREARKQRRLEVLGSNEPFCGMCGENDWRCIELHHVADHGRDDTTVRICRNCHRKVSDDQKDHSAFDPNAEPMLDSIGHFLIGLADMLRIIIEKLHAFGLALIERAAPKSGGCTA</sequence>
<protein>
    <recommendedName>
        <fullName evidence="3">HNH endonuclease</fullName>
    </recommendedName>
</protein>
<dbReference type="Proteomes" id="UP000286100">
    <property type="component" value="Unassembled WGS sequence"/>
</dbReference>
<keyword evidence="2" id="KW-1185">Reference proteome</keyword>
<dbReference type="RefSeq" id="WP_119764388.1">
    <property type="nucleotide sequence ID" value="NZ_QYUM01000004.1"/>
</dbReference>
<gene>
    <name evidence="1" type="ORF">D3876_16570</name>
</gene>
<name>A0A418W6A9_9SPHN</name>
<organism evidence="1 2">
    <name type="scientific">Sphingomonas cavernae</name>
    <dbReference type="NCBI Taxonomy" id="2320861"/>
    <lineage>
        <taxon>Bacteria</taxon>
        <taxon>Pseudomonadati</taxon>
        <taxon>Pseudomonadota</taxon>
        <taxon>Alphaproteobacteria</taxon>
        <taxon>Sphingomonadales</taxon>
        <taxon>Sphingomonadaceae</taxon>
        <taxon>Sphingomonas</taxon>
    </lineage>
</organism>
<proteinExistence type="predicted"/>
<dbReference type="EMBL" id="QYUM01000004">
    <property type="protein sequence ID" value="RJF85539.1"/>
    <property type="molecule type" value="Genomic_DNA"/>
</dbReference>
<comment type="caution">
    <text evidence="1">The sequence shown here is derived from an EMBL/GenBank/DDBJ whole genome shotgun (WGS) entry which is preliminary data.</text>
</comment>
<evidence type="ECO:0000313" key="1">
    <source>
        <dbReference type="EMBL" id="RJF85539.1"/>
    </source>
</evidence>
<reference evidence="1 2" key="1">
    <citation type="submission" date="2018-09" db="EMBL/GenBank/DDBJ databases">
        <authorList>
            <person name="Zhu H."/>
        </authorList>
    </citation>
    <scope>NUCLEOTIDE SEQUENCE [LARGE SCALE GENOMIC DNA]</scope>
    <source>
        <strain evidence="1 2">K2R01-6</strain>
    </source>
</reference>
<dbReference type="OrthoDB" id="7632123at2"/>
<evidence type="ECO:0008006" key="3">
    <source>
        <dbReference type="Google" id="ProtNLM"/>
    </source>
</evidence>
<evidence type="ECO:0000313" key="2">
    <source>
        <dbReference type="Proteomes" id="UP000286100"/>
    </source>
</evidence>
<dbReference type="AlphaFoldDB" id="A0A418W6A9"/>